<evidence type="ECO:0000256" key="5">
    <source>
        <dbReference type="ARBA" id="ARBA00022692"/>
    </source>
</evidence>
<dbReference type="Pfam" id="PF12019">
    <property type="entry name" value="GspH"/>
    <property type="match status" value="1"/>
</dbReference>
<keyword evidence="10" id="KW-1185">Reference proteome</keyword>
<dbReference type="SUPFAM" id="SSF54523">
    <property type="entry name" value="Pili subunits"/>
    <property type="match status" value="1"/>
</dbReference>
<comment type="subcellular location">
    <subcellularLocation>
        <location evidence="1">Cell inner membrane</location>
        <topology evidence="1">Single-pass membrane protein</topology>
    </subcellularLocation>
</comment>
<evidence type="ECO:0000313" key="10">
    <source>
        <dbReference type="Proteomes" id="UP001597109"/>
    </source>
</evidence>
<evidence type="ECO:0000256" key="4">
    <source>
        <dbReference type="ARBA" id="ARBA00022519"/>
    </source>
</evidence>
<keyword evidence="4" id="KW-0997">Cell inner membrane</keyword>
<keyword evidence="7" id="KW-0472">Membrane</keyword>
<gene>
    <name evidence="9" type="ORF">ACFQ1X_04650</name>
</gene>
<comment type="caution">
    <text evidence="9">The sequence shown here is derived from an EMBL/GenBank/DDBJ whole genome shotgun (WGS) entry which is preliminary data.</text>
</comment>
<organism evidence="9 10">
    <name type="scientific">Metaplanococcus flavidus</name>
    <dbReference type="NCBI Taxonomy" id="569883"/>
    <lineage>
        <taxon>Bacteria</taxon>
        <taxon>Bacillati</taxon>
        <taxon>Bacillota</taxon>
        <taxon>Bacilli</taxon>
        <taxon>Bacillales</taxon>
        <taxon>Caryophanaceae</taxon>
        <taxon>Metaplanococcus</taxon>
    </lineage>
</organism>
<reference evidence="10" key="1">
    <citation type="journal article" date="2019" name="Int. J. Syst. Evol. Microbiol.">
        <title>The Global Catalogue of Microorganisms (GCM) 10K type strain sequencing project: providing services to taxonomists for standard genome sequencing and annotation.</title>
        <authorList>
            <consortium name="The Broad Institute Genomics Platform"/>
            <consortium name="The Broad Institute Genome Sequencing Center for Infectious Disease"/>
            <person name="Wu L."/>
            <person name="Ma J."/>
        </authorList>
    </citation>
    <scope>NUCLEOTIDE SEQUENCE [LARGE SCALE GENOMIC DNA]</scope>
    <source>
        <strain evidence="10">CCUG 56756</strain>
    </source>
</reference>
<evidence type="ECO:0000256" key="6">
    <source>
        <dbReference type="ARBA" id="ARBA00022989"/>
    </source>
</evidence>
<dbReference type="Proteomes" id="UP001597109">
    <property type="component" value="Unassembled WGS sequence"/>
</dbReference>
<keyword evidence="2" id="KW-1003">Cell membrane</keyword>
<evidence type="ECO:0000256" key="3">
    <source>
        <dbReference type="ARBA" id="ARBA00022481"/>
    </source>
</evidence>
<dbReference type="InterPro" id="IPR022346">
    <property type="entry name" value="T2SS_GspH"/>
</dbReference>
<dbReference type="PIRSF" id="PIRSF021292">
    <property type="entry name" value="Competence_ComGD"/>
    <property type="match status" value="1"/>
</dbReference>
<keyword evidence="3" id="KW-0488">Methylation</keyword>
<sequence length="134" mass="15011">MKVVLVLAILMVGLSIGLPAYHQISVQQEEERFFQLLRNDIYHAQSEAYRLNTTVTLVFQSDLGFYNVTPSIKTSLAKRKIPLSVTLNRLSNLKEIAYWPTGSVVASGTLRFNTSSGEKRVIVHLGKGRVVFSE</sequence>
<protein>
    <submittedName>
        <fullName evidence="9">GspH/FimT family pseudopilin</fullName>
    </submittedName>
</protein>
<dbReference type="InterPro" id="IPR016785">
    <property type="entry name" value="ComGD"/>
</dbReference>
<evidence type="ECO:0000259" key="8">
    <source>
        <dbReference type="Pfam" id="PF12019"/>
    </source>
</evidence>
<evidence type="ECO:0000256" key="2">
    <source>
        <dbReference type="ARBA" id="ARBA00022475"/>
    </source>
</evidence>
<dbReference type="EMBL" id="JBHTKI010000007">
    <property type="protein sequence ID" value="MFD1030713.1"/>
    <property type="molecule type" value="Genomic_DNA"/>
</dbReference>
<dbReference type="RefSeq" id="WP_144840183.1">
    <property type="nucleotide sequence ID" value="NZ_JBHTKI010000007.1"/>
</dbReference>
<feature type="domain" description="General secretion pathway GspH" evidence="8">
    <location>
        <begin position="36"/>
        <end position="124"/>
    </location>
</feature>
<dbReference type="InterPro" id="IPR045584">
    <property type="entry name" value="Pilin-like"/>
</dbReference>
<evidence type="ECO:0000256" key="1">
    <source>
        <dbReference type="ARBA" id="ARBA00004377"/>
    </source>
</evidence>
<evidence type="ECO:0000256" key="7">
    <source>
        <dbReference type="ARBA" id="ARBA00023136"/>
    </source>
</evidence>
<accession>A0ABW3L7Y8</accession>
<name>A0ABW3L7Y8_9BACL</name>
<evidence type="ECO:0000313" key="9">
    <source>
        <dbReference type="EMBL" id="MFD1030713.1"/>
    </source>
</evidence>
<proteinExistence type="predicted"/>
<keyword evidence="6" id="KW-1133">Transmembrane helix</keyword>
<keyword evidence="5" id="KW-0812">Transmembrane</keyword>